<dbReference type="PANTHER" id="PTHR15271:SF4">
    <property type="entry name" value="CHROMATIN ASSEMBLY FACTOR 1 SUBUNIT B"/>
    <property type="match status" value="1"/>
</dbReference>
<protein>
    <submittedName>
        <fullName evidence="11">Chromatin assembly factor 1 subunit</fullName>
    </submittedName>
</protein>
<gene>
    <name evidence="11" type="primary">CAC2</name>
    <name evidence="11" type="ORF">K7432_017296</name>
</gene>
<dbReference type="Gene3D" id="2.130.10.10">
    <property type="entry name" value="YVTN repeat-like/Quinoprotein amine dehydrogenase"/>
    <property type="match status" value="1"/>
</dbReference>
<dbReference type="SUPFAM" id="SSF50978">
    <property type="entry name" value="WD40 repeat-like"/>
    <property type="match status" value="1"/>
</dbReference>
<accession>A0ABR2WDJ0</accession>
<evidence type="ECO:0000313" key="12">
    <source>
        <dbReference type="Proteomes" id="UP001479436"/>
    </source>
</evidence>
<feature type="repeat" description="WD" evidence="9">
    <location>
        <begin position="59"/>
        <end position="91"/>
    </location>
</feature>
<evidence type="ECO:0000256" key="2">
    <source>
        <dbReference type="ARBA" id="ARBA00007306"/>
    </source>
</evidence>
<comment type="subcellular location">
    <subcellularLocation>
        <location evidence="1">Nucleus</location>
    </subcellularLocation>
</comment>
<name>A0ABR2WDJ0_9FUNG</name>
<dbReference type="PANTHER" id="PTHR15271">
    <property type="entry name" value="CHROMATIN ASSEMBLY FACTOR 1 SUBUNIT B"/>
    <property type="match status" value="1"/>
</dbReference>
<dbReference type="InterPro" id="IPR019775">
    <property type="entry name" value="WD40_repeat_CS"/>
</dbReference>
<reference evidence="11 12" key="1">
    <citation type="submission" date="2023-04" db="EMBL/GenBank/DDBJ databases">
        <title>Genome of Basidiobolus ranarum AG-B5.</title>
        <authorList>
            <person name="Stajich J.E."/>
            <person name="Carter-House D."/>
            <person name="Gryganskyi A."/>
        </authorList>
    </citation>
    <scope>NUCLEOTIDE SEQUENCE [LARGE SCALE GENOMIC DNA]</scope>
    <source>
        <strain evidence="11 12">AG-B5</strain>
    </source>
</reference>
<evidence type="ECO:0000256" key="8">
    <source>
        <dbReference type="ARBA" id="ARBA00023242"/>
    </source>
</evidence>
<dbReference type="PROSITE" id="PS50294">
    <property type="entry name" value="WD_REPEATS_REGION"/>
    <property type="match status" value="2"/>
</dbReference>
<keyword evidence="6" id="KW-0156">Chromatin regulator</keyword>
<dbReference type="InterPro" id="IPR045145">
    <property type="entry name" value="PTHR15271"/>
</dbReference>
<dbReference type="InterPro" id="IPR036322">
    <property type="entry name" value="WD40_repeat_dom_sf"/>
</dbReference>
<dbReference type="PRINTS" id="PR00320">
    <property type="entry name" value="GPROTEINBRPT"/>
</dbReference>
<feature type="domain" description="CAF1B/HIR1 beta-propeller" evidence="10">
    <location>
        <begin position="1"/>
        <end position="263"/>
    </location>
</feature>
<feature type="repeat" description="WD" evidence="9">
    <location>
        <begin position="164"/>
        <end position="194"/>
    </location>
</feature>
<evidence type="ECO:0000256" key="4">
    <source>
        <dbReference type="ARBA" id="ARBA00022737"/>
    </source>
</evidence>
<keyword evidence="8" id="KW-0539">Nucleus</keyword>
<evidence type="ECO:0000256" key="6">
    <source>
        <dbReference type="ARBA" id="ARBA00022853"/>
    </source>
</evidence>
<sequence>MKAKLIQIHWHETKPIYSIDFEAGPKSRLATAGGDTNVRIWQLIAEAGKPPQVEFLSNLSRHSAAVNVVRFSPTEEILASAGDDGSVILWKPTEDKLSGGNAFLDNEDSAFEKEKWKVSSILRGSLSDIYDLAWSPDGKKIITGSIDNTARIWDVKEGKCLHVFADHDHYVQGVAWDPLGQYVVTQSSDRSVHIHSYRTKGNGQLVTTSVNKNMKLREAKVPEDIPDLTPNTKLQKSSYIYHSEMIKTFFRRLSFTPDGTLLLT</sequence>
<evidence type="ECO:0000256" key="3">
    <source>
        <dbReference type="ARBA" id="ARBA00022574"/>
    </source>
</evidence>
<evidence type="ECO:0000259" key="10">
    <source>
        <dbReference type="Pfam" id="PF24105"/>
    </source>
</evidence>
<keyword evidence="5" id="KW-0227">DNA damage</keyword>
<organism evidence="11 12">
    <name type="scientific">Basidiobolus ranarum</name>
    <dbReference type="NCBI Taxonomy" id="34480"/>
    <lineage>
        <taxon>Eukaryota</taxon>
        <taxon>Fungi</taxon>
        <taxon>Fungi incertae sedis</taxon>
        <taxon>Zoopagomycota</taxon>
        <taxon>Entomophthoromycotina</taxon>
        <taxon>Basidiobolomycetes</taxon>
        <taxon>Basidiobolales</taxon>
        <taxon>Basidiobolaceae</taxon>
        <taxon>Basidiobolus</taxon>
    </lineage>
</organism>
<comment type="caution">
    <text evidence="11">The sequence shown here is derived from an EMBL/GenBank/DDBJ whole genome shotgun (WGS) entry which is preliminary data.</text>
</comment>
<proteinExistence type="inferred from homology"/>
<dbReference type="EMBL" id="JASJQH010003578">
    <property type="protein sequence ID" value="KAK9759573.1"/>
    <property type="molecule type" value="Genomic_DNA"/>
</dbReference>
<evidence type="ECO:0000256" key="1">
    <source>
        <dbReference type="ARBA" id="ARBA00004123"/>
    </source>
</evidence>
<dbReference type="SMART" id="SM00320">
    <property type="entry name" value="WD40"/>
    <property type="match status" value="4"/>
</dbReference>
<keyword evidence="3 9" id="KW-0853">WD repeat</keyword>
<keyword evidence="4" id="KW-0677">Repeat</keyword>
<dbReference type="InterPro" id="IPR020472">
    <property type="entry name" value="WD40_PAC1"/>
</dbReference>
<feature type="non-terminal residue" evidence="11">
    <location>
        <position position="264"/>
    </location>
</feature>
<evidence type="ECO:0000256" key="9">
    <source>
        <dbReference type="PROSITE-ProRule" id="PRU00221"/>
    </source>
</evidence>
<evidence type="ECO:0000256" key="7">
    <source>
        <dbReference type="ARBA" id="ARBA00023204"/>
    </source>
</evidence>
<dbReference type="InterPro" id="IPR015943">
    <property type="entry name" value="WD40/YVTN_repeat-like_dom_sf"/>
</dbReference>
<dbReference type="Proteomes" id="UP001479436">
    <property type="component" value="Unassembled WGS sequence"/>
</dbReference>
<dbReference type="PROSITE" id="PS00678">
    <property type="entry name" value="WD_REPEATS_1"/>
    <property type="match status" value="1"/>
</dbReference>
<feature type="repeat" description="WD" evidence="9">
    <location>
        <begin position="122"/>
        <end position="163"/>
    </location>
</feature>
<keyword evidence="12" id="KW-1185">Reference proteome</keyword>
<dbReference type="Pfam" id="PF24105">
    <property type="entry name" value="Beta-prop_CAF1B_HIR1"/>
    <property type="match status" value="1"/>
</dbReference>
<keyword evidence="7" id="KW-0234">DNA repair</keyword>
<evidence type="ECO:0000313" key="11">
    <source>
        <dbReference type="EMBL" id="KAK9759573.1"/>
    </source>
</evidence>
<dbReference type="InterPro" id="IPR001680">
    <property type="entry name" value="WD40_rpt"/>
</dbReference>
<comment type="similarity">
    <text evidence="2">Belongs to the WD repeat HIR1 family.</text>
</comment>
<dbReference type="PROSITE" id="PS50082">
    <property type="entry name" value="WD_REPEATS_2"/>
    <property type="match status" value="3"/>
</dbReference>
<evidence type="ECO:0000256" key="5">
    <source>
        <dbReference type="ARBA" id="ARBA00022763"/>
    </source>
</evidence>
<dbReference type="InterPro" id="IPR055410">
    <property type="entry name" value="Beta-prop_CAF1B_HIR1"/>
</dbReference>